<dbReference type="Proteomes" id="UP000233535">
    <property type="component" value="Unassembled WGS sequence"/>
</dbReference>
<reference evidence="1 2" key="1">
    <citation type="journal article" date="2017" name="Front. Microbiol.">
        <title>Labilibaculum manganireducens gen. nov., sp. nov. and Labilibaculum filiforme sp. nov., Novel Bacteroidetes Isolated from Subsurface Sediments of the Baltic Sea.</title>
        <authorList>
            <person name="Vandieken V."/>
            <person name="Marshall I.P."/>
            <person name="Niemann H."/>
            <person name="Engelen B."/>
            <person name="Cypionka H."/>
        </authorList>
    </citation>
    <scope>NUCLEOTIDE SEQUENCE [LARGE SCALE GENOMIC DNA]</scope>
    <source>
        <strain evidence="1 2">59.16B</strain>
    </source>
</reference>
<evidence type="ECO:0000313" key="2">
    <source>
        <dbReference type="Proteomes" id="UP000233535"/>
    </source>
</evidence>
<sequence>MLDQLLKNPEKYFWTQNQDGDLVLGNAECGLKGKLTFTLTDKWTNLAPLIESSPGIYIGQPKTFLKDTKEYEQVAALYKKVKIHLHDTTITERGKISKNTLALLQGYYQGK</sequence>
<dbReference type="OrthoDB" id="1121754at2"/>
<dbReference type="RefSeq" id="WP_101262922.1">
    <property type="nucleotide sequence ID" value="NZ_MVDD01000017.1"/>
</dbReference>
<comment type="caution">
    <text evidence="1">The sequence shown here is derived from an EMBL/GenBank/DDBJ whole genome shotgun (WGS) entry which is preliminary data.</text>
</comment>
<keyword evidence="2" id="KW-1185">Reference proteome</keyword>
<proteinExistence type="predicted"/>
<protein>
    <submittedName>
        <fullName evidence="1">Uncharacterized protein</fullName>
    </submittedName>
</protein>
<name>A0A2N3HST8_9BACT</name>
<gene>
    <name evidence="1" type="ORF">BZG02_16820</name>
</gene>
<dbReference type="EMBL" id="MVDD01000017">
    <property type="protein sequence ID" value="PKQ61107.1"/>
    <property type="molecule type" value="Genomic_DNA"/>
</dbReference>
<organism evidence="1 2">
    <name type="scientific">Labilibaculum filiforme</name>
    <dbReference type="NCBI Taxonomy" id="1940526"/>
    <lineage>
        <taxon>Bacteria</taxon>
        <taxon>Pseudomonadati</taxon>
        <taxon>Bacteroidota</taxon>
        <taxon>Bacteroidia</taxon>
        <taxon>Marinilabiliales</taxon>
        <taxon>Marinifilaceae</taxon>
        <taxon>Labilibaculum</taxon>
    </lineage>
</organism>
<dbReference type="AlphaFoldDB" id="A0A2N3HST8"/>
<accession>A0A2N3HST8</accession>
<evidence type="ECO:0000313" key="1">
    <source>
        <dbReference type="EMBL" id="PKQ61107.1"/>
    </source>
</evidence>